<keyword evidence="2 4" id="KW-0863">Zinc-finger</keyword>
<dbReference type="InterPro" id="IPR043136">
    <property type="entry name" value="B30.2/SPRY_sf"/>
</dbReference>
<dbReference type="Pfam" id="PF13445">
    <property type="entry name" value="zf-RING_UBOX"/>
    <property type="match status" value="1"/>
</dbReference>
<evidence type="ECO:0000256" key="1">
    <source>
        <dbReference type="ARBA" id="ARBA00022723"/>
    </source>
</evidence>
<dbReference type="SUPFAM" id="SSF57845">
    <property type="entry name" value="B-box zinc-binding domain"/>
    <property type="match status" value="1"/>
</dbReference>
<dbReference type="PANTHER" id="PTHR24103">
    <property type="entry name" value="E3 UBIQUITIN-PROTEIN LIGASE TRIM"/>
    <property type="match status" value="1"/>
</dbReference>
<organism evidence="9 10">
    <name type="scientific">Oncorhynchus mykiss</name>
    <name type="common">Rainbow trout</name>
    <name type="synonym">Salmo gairdneri</name>
    <dbReference type="NCBI Taxonomy" id="8022"/>
    <lineage>
        <taxon>Eukaryota</taxon>
        <taxon>Metazoa</taxon>
        <taxon>Chordata</taxon>
        <taxon>Craniata</taxon>
        <taxon>Vertebrata</taxon>
        <taxon>Euteleostomi</taxon>
        <taxon>Actinopterygii</taxon>
        <taxon>Neopterygii</taxon>
        <taxon>Teleostei</taxon>
        <taxon>Protacanthopterygii</taxon>
        <taxon>Salmoniformes</taxon>
        <taxon>Salmonidae</taxon>
        <taxon>Salmoninae</taxon>
        <taxon>Oncorhynchus</taxon>
    </lineage>
</organism>
<dbReference type="SMART" id="SM00184">
    <property type="entry name" value="RING"/>
    <property type="match status" value="1"/>
</dbReference>
<dbReference type="Pfam" id="PF00643">
    <property type="entry name" value="zf-B_box"/>
    <property type="match status" value="1"/>
</dbReference>
<name>A0A8K9V070_ONCMY</name>
<dbReference type="PROSITE" id="PS50089">
    <property type="entry name" value="ZF_RING_2"/>
    <property type="match status" value="1"/>
</dbReference>
<keyword evidence="1" id="KW-0479">Metal-binding</keyword>
<dbReference type="PRINTS" id="PR01407">
    <property type="entry name" value="BUTYPHLNCDUF"/>
</dbReference>
<dbReference type="InterPro" id="IPR001841">
    <property type="entry name" value="Znf_RING"/>
</dbReference>
<dbReference type="PROSITE" id="PS50188">
    <property type="entry name" value="B302_SPRY"/>
    <property type="match status" value="1"/>
</dbReference>
<dbReference type="Gene3D" id="2.60.120.920">
    <property type="match status" value="1"/>
</dbReference>
<reference evidence="9" key="1">
    <citation type="submission" date="2020-07" db="EMBL/GenBank/DDBJ databases">
        <title>A long reads based de novo assembly of the rainbow trout Arlee double haploid line genome.</title>
        <authorList>
            <person name="Gao G."/>
            <person name="Palti Y."/>
        </authorList>
    </citation>
    <scope>NUCLEOTIDE SEQUENCE [LARGE SCALE GENOMIC DNA]</scope>
</reference>
<dbReference type="Proteomes" id="UP000694395">
    <property type="component" value="Chromosome 16"/>
</dbReference>
<evidence type="ECO:0000256" key="4">
    <source>
        <dbReference type="PROSITE-ProRule" id="PRU00024"/>
    </source>
</evidence>
<gene>
    <name evidence="9" type="primary">LOC110492543</name>
</gene>
<dbReference type="AlphaFoldDB" id="A0A8K9V070"/>
<dbReference type="InterPro" id="IPR027370">
    <property type="entry name" value="Znf-RING_euk"/>
</dbReference>
<evidence type="ECO:0000259" key="7">
    <source>
        <dbReference type="PROSITE" id="PS50119"/>
    </source>
</evidence>
<dbReference type="GeneTree" id="ENSGT00970000193390"/>
<dbReference type="SUPFAM" id="SSF49899">
    <property type="entry name" value="Concanavalin A-like lectins/glucanases"/>
    <property type="match status" value="1"/>
</dbReference>
<keyword evidence="3" id="KW-0862">Zinc</keyword>
<keyword evidence="5" id="KW-0175">Coiled coil</keyword>
<dbReference type="PROSITE" id="PS50119">
    <property type="entry name" value="ZF_BBOX"/>
    <property type="match status" value="1"/>
</dbReference>
<dbReference type="OrthoDB" id="6105938at2759"/>
<accession>A0A8K9V070</accession>
<dbReference type="InterPro" id="IPR003879">
    <property type="entry name" value="Butyrophylin_SPRY"/>
</dbReference>
<dbReference type="InterPro" id="IPR003877">
    <property type="entry name" value="SPRY_dom"/>
</dbReference>
<feature type="domain" description="RING-type" evidence="6">
    <location>
        <begin position="14"/>
        <end position="54"/>
    </location>
</feature>
<reference evidence="9" key="2">
    <citation type="submission" date="2025-08" db="UniProtKB">
        <authorList>
            <consortium name="Ensembl"/>
        </authorList>
    </citation>
    <scope>IDENTIFICATION</scope>
</reference>
<evidence type="ECO:0000256" key="5">
    <source>
        <dbReference type="SAM" id="Coils"/>
    </source>
</evidence>
<dbReference type="InterPro" id="IPR017907">
    <property type="entry name" value="Znf_RING_CS"/>
</dbReference>
<dbReference type="PROSITE" id="PS00518">
    <property type="entry name" value="ZF_RING_1"/>
    <property type="match status" value="1"/>
</dbReference>
<dbReference type="InterPro" id="IPR013320">
    <property type="entry name" value="ConA-like_dom_sf"/>
</dbReference>
<dbReference type="Pfam" id="PF00622">
    <property type="entry name" value="SPRY"/>
    <property type="match status" value="1"/>
</dbReference>
<dbReference type="KEGG" id="omy:110492543"/>
<evidence type="ECO:0000256" key="3">
    <source>
        <dbReference type="ARBA" id="ARBA00022833"/>
    </source>
</evidence>
<feature type="domain" description="B30.2/SPRY" evidence="8">
    <location>
        <begin position="274"/>
        <end position="466"/>
    </location>
</feature>
<dbReference type="InterPro" id="IPR013083">
    <property type="entry name" value="Znf_RING/FYVE/PHD"/>
</dbReference>
<sequence>MASKASLSEDDFSCPVCCDIFKDPVVLLCSHSFCKACLEEYWKQKASRECPVCRKNSSMEFPPCNLVLKNLCEAYLHDRSQRASAGSEVLCSQHSEKLKLFCLEDKQPICFVCQTSKKHKSHDCCPIDEAVLDHKEELKTSLEPLQEKFKVFGEVKLICHKTANHIKSQAQHTERLIKMGFEKLHQFLHEEERARIAELKEEEEQKSQMMKKKIEKMSREISSLSDTIRTIEEELGAEDISFLQNYKDTVKRAQCTLPDPERVSGALIDVAKHLGNLQFRVWEKMQGVVHYTPVTLDPNTSHPHLILSDDLTSVRYSDEEQQLPDNPERFDEEETVLGFEGFNSGTHSWDIDVGENMYWYLGVITESVQRKGDSGYWDGSWGVLFYSGDYITHDPNKPFTPLTVRQNPQRIRVQLDWEGRKLSFSDPVNNTHLHTFTHTFTERVLPFICTGFCPLPHRVLPGKVSVSVDTVCLNQGLTGCK</sequence>
<protein>
    <recommendedName>
        <fullName evidence="11">Zinc-binding protein A33-like</fullName>
    </recommendedName>
</protein>
<dbReference type="GO" id="GO:0008270">
    <property type="term" value="F:zinc ion binding"/>
    <property type="evidence" value="ECO:0007669"/>
    <property type="project" value="UniProtKB-KW"/>
</dbReference>
<dbReference type="Pfam" id="PF13765">
    <property type="entry name" value="PRY"/>
    <property type="match status" value="1"/>
</dbReference>
<feature type="domain" description="B box-type" evidence="7">
    <location>
        <begin position="86"/>
        <end position="127"/>
    </location>
</feature>
<dbReference type="InterPro" id="IPR000315">
    <property type="entry name" value="Znf_B-box"/>
</dbReference>
<proteinExistence type="predicted"/>
<dbReference type="Gene3D" id="3.30.160.60">
    <property type="entry name" value="Classic Zinc Finger"/>
    <property type="match status" value="1"/>
</dbReference>
<dbReference type="InterPro" id="IPR006574">
    <property type="entry name" value="PRY"/>
</dbReference>
<evidence type="ECO:0000313" key="10">
    <source>
        <dbReference type="Proteomes" id="UP000694395"/>
    </source>
</evidence>
<dbReference type="InterPro" id="IPR050143">
    <property type="entry name" value="TRIM/RBCC"/>
</dbReference>
<evidence type="ECO:0008006" key="11">
    <source>
        <dbReference type="Google" id="ProtNLM"/>
    </source>
</evidence>
<feature type="coiled-coil region" evidence="5">
    <location>
        <begin position="189"/>
        <end position="234"/>
    </location>
</feature>
<evidence type="ECO:0000259" key="8">
    <source>
        <dbReference type="PROSITE" id="PS50188"/>
    </source>
</evidence>
<dbReference type="GeneID" id="110492543"/>
<dbReference type="SMART" id="SM00449">
    <property type="entry name" value="SPRY"/>
    <property type="match status" value="1"/>
</dbReference>
<reference evidence="9" key="3">
    <citation type="submission" date="2025-09" db="UniProtKB">
        <authorList>
            <consortium name="Ensembl"/>
        </authorList>
    </citation>
    <scope>IDENTIFICATION</scope>
</reference>
<evidence type="ECO:0000256" key="2">
    <source>
        <dbReference type="ARBA" id="ARBA00022771"/>
    </source>
</evidence>
<dbReference type="RefSeq" id="XP_021422622.2">
    <property type="nucleotide sequence ID" value="XM_021566947.2"/>
</dbReference>
<keyword evidence="10" id="KW-1185">Reference proteome</keyword>
<dbReference type="Ensembl" id="ENSOMYT00000162124.1">
    <property type="protein sequence ID" value="ENSOMYP00000119069.1"/>
    <property type="gene ID" value="ENSOMYG00000038825.2"/>
</dbReference>
<evidence type="ECO:0000313" key="9">
    <source>
        <dbReference type="Ensembl" id="ENSOMYP00000119069.1"/>
    </source>
</evidence>
<evidence type="ECO:0000259" key="6">
    <source>
        <dbReference type="PROSITE" id="PS50089"/>
    </source>
</evidence>
<dbReference type="CDD" id="cd12893">
    <property type="entry name" value="SPRY_PRY_TRIM35"/>
    <property type="match status" value="1"/>
</dbReference>
<dbReference type="SMART" id="SM00336">
    <property type="entry name" value="BBOX"/>
    <property type="match status" value="1"/>
</dbReference>
<dbReference type="InterPro" id="IPR001870">
    <property type="entry name" value="B30.2/SPRY"/>
</dbReference>
<dbReference type="SMART" id="SM00589">
    <property type="entry name" value="PRY"/>
    <property type="match status" value="1"/>
</dbReference>
<dbReference type="Gene3D" id="3.30.40.10">
    <property type="entry name" value="Zinc/RING finger domain, C3HC4 (zinc finger)"/>
    <property type="match status" value="1"/>
</dbReference>
<dbReference type="SUPFAM" id="SSF57850">
    <property type="entry name" value="RING/U-box"/>
    <property type="match status" value="1"/>
</dbReference>